<dbReference type="Proteomes" id="UP001165079">
    <property type="component" value="Unassembled WGS sequence"/>
</dbReference>
<feature type="chain" id="PRO_5040864306" evidence="1">
    <location>
        <begin position="19"/>
        <end position="585"/>
    </location>
</feature>
<keyword evidence="1" id="KW-0732">Signal</keyword>
<dbReference type="InterPro" id="IPR039424">
    <property type="entry name" value="SBP_5"/>
</dbReference>
<dbReference type="Gene3D" id="3.40.190.10">
    <property type="entry name" value="Periplasmic binding protein-like II"/>
    <property type="match status" value="1"/>
</dbReference>
<feature type="signal peptide" evidence="1">
    <location>
        <begin position="1"/>
        <end position="18"/>
    </location>
</feature>
<dbReference type="GO" id="GO:0015833">
    <property type="term" value="P:peptide transport"/>
    <property type="evidence" value="ECO:0007669"/>
    <property type="project" value="TreeGrafter"/>
</dbReference>
<gene>
    <name evidence="3" type="ORF">Afil01_37420</name>
</gene>
<name>A0A9W6WBP5_9ACTN</name>
<dbReference type="Pfam" id="PF00496">
    <property type="entry name" value="SBP_bac_5"/>
    <property type="match status" value="1"/>
</dbReference>
<feature type="domain" description="Solute-binding protein family 5" evidence="2">
    <location>
        <begin position="101"/>
        <end position="496"/>
    </location>
</feature>
<keyword evidence="4" id="KW-1185">Reference proteome</keyword>
<dbReference type="PROSITE" id="PS51257">
    <property type="entry name" value="PROKAR_LIPOPROTEIN"/>
    <property type="match status" value="1"/>
</dbReference>
<dbReference type="InterPro" id="IPR000914">
    <property type="entry name" value="SBP_5_dom"/>
</dbReference>
<reference evidence="3" key="1">
    <citation type="submission" date="2023-03" db="EMBL/GenBank/DDBJ databases">
        <title>Actinorhabdospora filicis NBRC 111898.</title>
        <authorList>
            <person name="Ichikawa N."/>
            <person name="Sato H."/>
            <person name="Tonouchi N."/>
        </authorList>
    </citation>
    <scope>NUCLEOTIDE SEQUENCE</scope>
    <source>
        <strain evidence="3">NBRC 111898</strain>
    </source>
</reference>
<proteinExistence type="predicted"/>
<evidence type="ECO:0000313" key="3">
    <source>
        <dbReference type="EMBL" id="GLZ78935.1"/>
    </source>
</evidence>
<dbReference type="AlphaFoldDB" id="A0A9W6WBP5"/>
<dbReference type="PANTHER" id="PTHR30290">
    <property type="entry name" value="PERIPLASMIC BINDING COMPONENT OF ABC TRANSPORTER"/>
    <property type="match status" value="1"/>
</dbReference>
<dbReference type="GO" id="GO:0042597">
    <property type="term" value="C:periplasmic space"/>
    <property type="evidence" value="ECO:0007669"/>
    <property type="project" value="UniProtKB-ARBA"/>
</dbReference>
<dbReference type="SUPFAM" id="SSF53850">
    <property type="entry name" value="Periplasmic binding protein-like II"/>
    <property type="match status" value="1"/>
</dbReference>
<dbReference type="Gene3D" id="3.10.105.10">
    <property type="entry name" value="Dipeptide-binding Protein, Domain 3"/>
    <property type="match status" value="1"/>
</dbReference>
<dbReference type="PIRSF" id="PIRSF002741">
    <property type="entry name" value="MppA"/>
    <property type="match status" value="1"/>
</dbReference>
<dbReference type="EMBL" id="BSTX01000002">
    <property type="protein sequence ID" value="GLZ78935.1"/>
    <property type="molecule type" value="Genomic_DNA"/>
</dbReference>
<dbReference type="CDD" id="cd08506">
    <property type="entry name" value="PBP2_clavulanate_OppA2"/>
    <property type="match status" value="1"/>
</dbReference>
<organism evidence="3 4">
    <name type="scientific">Actinorhabdospora filicis</name>
    <dbReference type="NCBI Taxonomy" id="1785913"/>
    <lineage>
        <taxon>Bacteria</taxon>
        <taxon>Bacillati</taxon>
        <taxon>Actinomycetota</taxon>
        <taxon>Actinomycetes</taxon>
        <taxon>Micromonosporales</taxon>
        <taxon>Micromonosporaceae</taxon>
        <taxon>Actinorhabdospora</taxon>
    </lineage>
</organism>
<dbReference type="PANTHER" id="PTHR30290:SF83">
    <property type="entry name" value="ABC TRANSPORTER SUBSTRATE-BINDING PROTEIN"/>
    <property type="match status" value="1"/>
</dbReference>
<evidence type="ECO:0000256" key="1">
    <source>
        <dbReference type="SAM" id="SignalP"/>
    </source>
</evidence>
<sequence>MRASDPVQWRVTVRRAMAAGVAAIVTASVIGACTEPQAPAAPSASSAPVKGGTLVLLDEAEYFDTLDPQEVYVLNQANLSTLIYRTLVSFTTVPGETAVLAPDLATDLGRPSNGNQTWEFTLRDGVKWENGEPVTCEQVAYGVSRAFDTRNGESAVVKGGPAYPRQVLDVPESYTGPYTQPDADFSAVECPDRQTVRFHLKHPVGDFPYMLTLPVFSPVLKMGRAKEEAFDRGPLSNGPYKIIRTKGPDDKNGVKGELILERNAYWDPAVDSIRPARPDRIEVRYGADREVAAQQILTGNPEYANAVIWNSTVTPNFVQQIVNDPALLAHTLTGPTNSLRYLSINTSKVTGLACRQALIYAFDRRKFLSNYGSTAMGEYASTMIPPGSPGYKDFDLYGARSHPDGDLDKARDLWGASCPSTLVLDHADTGPLRRAVESIVETYGRLGVRVKPNPIPLDRFFPTIQDPRTQGDLTLASWNADWPNGSGTLPALYHSASIVPGSNLNYAQLDDKGVDGLIDAAMAEPDLAKQYALWGEADQEIARLAPTVPISWGKALQLMGSNVRGAVMHPQYGMASAMALGLASA</sequence>
<dbReference type="GO" id="GO:1904680">
    <property type="term" value="F:peptide transmembrane transporter activity"/>
    <property type="evidence" value="ECO:0007669"/>
    <property type="project" value="TreeGrafter"/>
</dbReference>
<comment type="caution">
    <text evidence="3">The sequence shown here is derived from an EMBL/GenBank/DDBJ whole genome shotgun (WGS) entry which is preliminary data.</text>
</comment>
<dbReference type="InterPro" id="IPR030678">
    <property type="entry name" value="Peptide/Ni-bd"/>
</dbReference>
<protein>
    <submittedName>
        <fullName evidence="3">ABC transporter substrate-binding protein</fullName>
    </submittedName>
</protein>
<dbReference type="GO" id="GO:0043190">
    <property type="term" value="C:ATP-binding cassette (ABC) transporter complex"/>
    <property type="evidence" value="ECO:0007669"/>
    <property type="project" value="InterPro"/>
</dbReference>
<evidence type="ECO:0000259" key="2">
    <source>
        <dbReference type="Pfam" id="PF00496"/>
    </source>
</evidence>
<evidence type="ECO:0000313" key="4">
    <source>
        <dbReference type="Proteomes" id="UP001165079"/>
    </source>
</evidence>
<accession>A0A9W6WBP5</accession>